<sequence>MKPLILGLYVSLACHVHSRLTRYSGAGTSWNVPAVTDSSATVSGVEWSRGLEEMRQRIQQGQAYELSYNRRGGQMAVRRVLRDRKELQEAVMQAPTQPRMDRKEYSDEELRRVAEGVHGLRAGGHYEYMGDGVYERIGKSCCDVTGYCGQIRVYDSEDRGHLLYSTCCCYCDGALSTKVDRRRVPLTCGEIAVTSAMFSPVIGCLCWYYYQNPKSFSSGSRS</sequence>
<gene>
    <name evidence="1" type="ORF">MELLADRAFT_104858</name>
</gene>
<dbReference type="KEGG" id="mlr:MELLADRAFT_104858"/>
<name>F4RFZ9_MELLP</name>
<dbReference type="VEuPathDB" id="FungiDB:MELLADRAFT_104858"/>
<reference evidence="2" key="1">
    <citation type="journal article" date="2011" name="Proc. Natl. Acad. Sci. U.S.A.">
        <title>Obligate biotrophy features unraveled by the genomic analysis of rust fungi.</title>
        <authorList>
            <person name="Duplessis S."/>
            <person name="Cuomo C.A."/>
            <person name="Lin Y.-C."/>
            <person name="Aerts A."/>
            <person name="Tisserant E."/>
            <person name="Veneault-Fourrey C."/>
            <person name="Joly D.L."/>
            <person name="Hacquard S."/>
            <person name="Amselem J."/>
            <person name="Cantarel B.L."/>
            <person name="Chiu R."/>
            <person name="Coutinho P.M."/>
            <person name="Feau N."/>
            <person name="Field M."/>
            <person name="Frey P."/>
            <person name="Gelhaye E."/>
            <person name="Goldberg J."/>
            <person name="Grabherr M.G."/>
            <person name="Kodira C.D."/>
            <person name="Kohler A."/>
            <person name="Kuees U."/>
            <person name="Lindquist E.A."/>
            <person name="Lucas S.M."/>
            <person name="Mago R."/>
            <person name="Mauceli E."/>
            <person name="Morin E."/>
            <person name="Murat C."/>
            <person name="Pangilinan J.L."/>
            <person name="Park R."/>
            <person name="Pearson M."/>
            <person name="Quesneville H."/>
            <person name="Rouhier N."/>
            <person name="Sakthikumar S."/>
            <person name="Salamov A.A."/>
            <person name="Schmutz J."/>
            <person name="Selles B."/>
            <person name="Shapiro H."/>
            <person name="Tanguay P."/>
            <person name="Tuskan G.A."/>
            <person name="Henrissat B."/>
            <person name="Van de Peer Y."/>
            <person name="Rouze P."/>
            <person name="Ellis J.G."/>
            <person name="Dodds P.N."/>
            <person name="Schein J.E."/>
            <person name="Zhong S."/>
            <person name="Hamelin R.C."/>
            <person name="Grigoriev I.V."/>
            <person name="Szabo L.J."/>
            <person name="Martin F."/>
        </authorList>
    </citation>
    <scope>NUCLEOTIDE SEQUENCE [LARGE SCALE GENOMIC DNA]</scope>
    <source>
        <strain evidence="2">98AG31 / pathotype 3-4-7</strain>
    </source>
</reference>
<dbReference type="RefSeq" id="XP_007408262.1">
    <property type="nucleotide sequence ID" value="XM_007408200.1"/>
</dbReference>
<protein>
    <submittedName>
        <fullName evidence="1">Secreted protein</fullName>
    </submittedName>
</protein>
<dbReference type="AlphaFoldDB" id="F4RFZ9"/>
<dbReference type="EMBL" id="GL883100">
    <property type="protein sequence ID" value="EGG08676.1"/>
    <property type="molecule type" value="Genomic_DNA"/>
</dbReference>
<dbReference type="GeneID" id="18922415"/>
<proteinExistence type="predicted"/>
<accession>F4RFZ9</accession>
<evidence type="ECO:0000313" key="1">
    <source>
        <dbReference type="EMBL" id="EGG08676.1"/>
    </source>
</evidence>
<keyword evidence="2" id="KW-1185">Reference proteome</keyword>
<dbReference type="InParanoid" id="F4RFZ9"/>
<organism evidence="2">
    <name type="scientific">Melampsora larici-populina (strain 98AG31 / pathotype 3-4-7)</name>
    <name type="common">Poplar leaf rust fungus</name>
    <dbReference type="NCBI Taxonomy" id="747676"/>
    <lineage>
        <taxon>Eukaryota</taxon>
        <taxon>Fungi</taxon>
        <taxon>Dikarya</taxon>
        <taxon>Basidiomycota</taxon>
        <taxon>Pucciniomycotina</taxon>
        <taxon>Pucciniomycetes</taxon>
        <taxon>Pucciniales</taxon>
        <taxon>Melampsoraceae</taxon>
        <taxon>Melampsora</taxon>
    </lineage>
</organism>
<dbReference type="HOGENOM" id="CLU_1245625_0_0_1"/>
<evidence type="ECO:0000313" key="2">
    <source>
        <dbReference type="Proteomes" id="UP000001072"/>
    </source>
</evidence>
<dbReference type="Proteomes" id="UP000001072">
    <property type="component" value="Unassembled WGS sequence"/>
</dbReference>